<name>A0A8K0C613_IGNLU</name>
<comment type="caution">
    <text evidence="1">The sequence shown here is derived from an EMBL/GenBank/DDBJ whole genome shotgun (WGS) entry which is preliminary data.</text>
</comment>
<dbReference type="OrthoDB" id="93990at2759"/>
<dbReference type="EMBL" id="VTPC01091187">
    <property type="protein sequence ID" value="KAF2879356.1"/>
    <property type="molecule type" value="Genomic_DNA"/>
</dbReference>
<proteinExistence type="predicted"/>
<dbReference type="Proteomes" id="UP000801492">
    <property type="component" value="Unassembled WGS sequence"/>
</dbReference>
<organism evidence="1 2">
    <name type="scientific">Ignelater luminosus</name>
    <name type="common">Cucubano</name>
    <name type="synonym">Pyrophorus luminosus</name>
    <dbReference type="NCBI Taxonomy" id="2038154"/>
    <lineage>
        <taxon>Eukaryota</taxon>
        <taxon>Metazoa</taxon>
        <taxon>Ecdysozoa</taxon>
        <taxon>Arthropoda</taxon>
        <taxon>Hexapoda</taxon>
        <taxon>Insecta</taxon>
        <taxon>Pterygota</taxon>
        <taxon>Neoptera</taxon>
        <taxon>Endopterygota</taxon>
        <taxon>Coleoptera</taxon>
        <taxon>Polyphaga</taxon>
        <taxon>Elateriformia</taxon>
        <taxon>Elateroidea</taxon>
        <taxon>Elateridae</taxon>
        <taxon>Agrypninae</taxon>
        <taxon>Pyrophorini</taxon>
        <taxon>Ignelater</taxon>
    </lineage>
</organism>
<keyword evidence="2" id="KW-1185">Reference proteome</keyword>
<dbReference type="AlphaFoldDB" id="A0A8K0C613"/>
<reference evidence="1" key="1">
    <citation type="submission" date="2019-08" db="EMBL/GenBank/DDBJ databases">
        <title>The genome of the North American firefly Photinus pyralis.</title>
        <authorList>
            <consortium name="Photinus pyralis genome working group"/>
            <person name="Fallon T.R."/>
            <person name="Sander Lower S.E."/>
            <person name="Weng J.-K."/>
        </authorList>
    </citation>
    <scope>NUCLEOTIDE SEQUENCE</scope>
    <source>
        <strain evidence="1">TRF0915ILg1</strain>
        <tissue evidence="1">Whole body</tissue>
    </source>
</reference>
<protein>
    <submittedName>
        <fullName evidence="1">Uncharacterized protein</fullName>
    </submittedName>
</protein>
<evidence type="ECO:0000313" key="1">
    <source>
        <dbReference type="EMBL" id="KAF2879356.1"/>
    </source>
</evidence>
<evidence type="ECO:0000313" key="2">
    <source>
        <dbReference type="Proteomes" id="UP000801492"/>
    </source>
</evidence>
<sequence>MGPIGNVENIPLDHAKDELLPEMGPLFITTASTTIMTIFRKLISLAFVPSQDVIKSFEDLAVSQFYQQHEEILCLLMDYIEDNWIGRRSRGNRRKPPTVSLEMWNQCEGTLAGLPKINNYIESSLKKFSFLVGCYHPSIWSFIEKLKKSQNIEDLSITQLIAKRDVRLERNSDYFWWNSPNCGKIHIPTEDEDTSLCHNCYKELDDNGSTNNNYKYELFESTEKNAEDPEMANHSIEELETRSDTGESYDDQDADQLYEFYMSEKGAGMHVVAGRQGSIVLSYARHALNSHVTTARNHSLTVRSLLRVAAKIEAVSVEDVGNEDEANEEVVFEEKIISSTSSKKLKTN</sequence>
<gene>
    <name evidence="1" type="ORF">ILUMI_26826</name>
</gene>
<accession>A0A8K0C613</accession>